<dbReference type="Proteomes" id="UP000014136">
    <property type="component" value="Unassembled WGS sequence"/>
</dbReference>
<protein>
    <recommendedName>
        <fullName evidence="5">HTH lysR-type domain-containing protein</fullName>
    </recommendedName>
</protein>
<evidence type="ECO:0000256" key="3">
    <source>
        <dbReference type="ARBA" id="ARBA00023125"/>
    </source>
</evidence>
<comment type="caution">
    <text evidence="6">The sequence shown here is derived from an EMBL/GenBank/DDBJ whole genome shotgun (WGS) entry which is preliminary data.</text>
</comment>
<proteinExistence type="inferred from homology"/>
<gene>
    <name evidence="6" type="ORF">OMQ_00646</name>
</gene>
<dbReference type="PATRIC" id="fig|1139996.3.peg.640"/>
<dbReference type="GO" id="GO:0000976">
    <property type="term" value="F:transcription cis-regulatory region binding"/>
    <property type="evidence" value="ECO:0007669"/>
    <property type="project" value="TreeGrafter"/>
</dbReference>
<dbReference type="GO" id="GO:0003700">
    <property type="term" value="F:DNA-binding transcription factor activity"/>
    <property type="evidence" value="ECO:0007669"/>
    <property type="project" value="InterPro"/>
</dbReference>
<dbReference type="Pfam" id="PF00126">
    <property type="entry name" value="HTH_1"/>
    <property type="match status" value="1"/>
</dbReference>
<dbReference type="Gene3D" id="1.10.10.10">
    <property type="entry name" value="Winged helix-like DNA-binding domain superfamily/Winged helix DNA-binding domain"/>
    <property type="match status" value="1"/>
</dbReference>
<dbReference type="SUPFAM" id="SSF46785">
    <property type="entry name" value="Winged helix' DNA-binding domain"/>
    <property type="match status" value="1"/>
</dbReference>
<dbReference type="InterPro" id="IPR036390">
    <property type="entry name" value="WH_DNA-bd_sf"/>
</dbReference>
<evidence type="ECO:0000256" key="2">
    <source>
        <dbReference type="ARBA" id="ARBA00023015"/>
    </source>
</evidence>
<dbReference type="InterPro" id="IPR000847">
    <property type="entry name" value="LysR_HTH_N"/>
</dbReference>
<dbReference type="OrthoDB" id="9785745at2"/>
<dbReference type="eggNOG" id="COG0583">
    <property type="taxonomic scope" value="Bacteria"/>
</dbReference>
<dbReference type="PANTHER" id="PTHR30126:SF40">
    <property type="entry name" value="HTH-TYPE TRANSCRIPTIONAL REGULATOR GLTR"/>
    <property type="match status" value="1"/>
</dbReference>
<keyword evidence="4" id="KW-0804">Transcription</keyword>
<evidence type="ECO:0000256" key="4">
    <source>
        <dbReference type="ARBA" id="ARBA00023163"/>
    </source>
</evidence>
<dbReference type="Gene3D" id="3.40.190.10">
    <property type="entry name" value="Periplasmic binding protein-like II"/>
    <property type="match status" value="2"/>
</dbReference>
<dbReference type="PROSITE" id="PS50931">
    <property type="entry name" value="HTH_LYSR"/>
    <property type="match status" value="1"/>
</dbReference>
<evidence type="ECO:0000256" key="1">
    <source>
        <dbReference type="ARBA" id="ARBA00009437"/>
    </source>
</evidence>
<sequence length="276" mass="31642">MFQVLRTFLSVYETHNFTRTADSLFLSQPTVSAQIKKLEDHLNVSLFIRNGKQEIIPTKEADFLYPRILKIIEEWEDAMHHVNTQKNFREKCIFASSQTCGAYLIPKLVPILVKEFPMIDFSFPIMSSEKIIHDLEKSKVDFGLIETPERSAQIDRFLIAEDELVLAGDLSSNYWLLPESGSPLGEINENYLKIRNLVPHLIRTNNHEMTLSLLKNGVGKTIISKLALDSSIPWRSLDMGNQRSLYFVTRQKVVSEELAAVSTFIQVQIKKANNQE</sequence>
<comment type="similarity">
    <text evidence="1">Belongs to the LysR transcriptional regulatory family.</text>
</comment>
<accession>S0NRJ0</accession>
<keyword evidence="2" id="KW-0805">Transcription regulation</keyword>
<dbReference type="STRING" id="41997.RV16_GL001851"/>
<dbReference type="HOGENOM" id="CLU_039613_6_1_9"/>
<evidence type="ECO:0000313" key="6">
    <source>
        <dbReference type="EMBL" id="EOT29954.1"/>
    </source>
</evidence>
<name>S0NRJ0_9ENTE</name>
<evidence type="ECO:0000259" key="5">
    <source>
        <dbReference type="PROSITE" id="PS50931"/>
    </source>
</evidence>
<organism evidence="6 7">
    <name type="scientific">Enterococcus saccharolyticus subsp. saccharolyticus ATCC 43076</name>
    <dbReference type="NCBI Taxonomy" id="1139996"/>
    <lineage>
        <taxon>Bacteria</taxon>
        <taxon>Bacillati</taxon>
        <taxon>Bacillota</taxon>
        <taxon>Bacilli</taxon>
        <taxon>Lactobacillales</taxon>
        <taxon>Enterococcaceae</taxon>
        <taxon>Enterococcus</taxon>
    </lineage>
</organism>
<dbReference type="PANTHER" id="PTHR30126">
    <property type="entry name" value="HTH-TYPE TRANSCRIPTIONAL REGULATOR"/>
    <property type="match status" value="1"/>
</dbReference>
<feature type="domain" description="HTH lysR-type" evidence="5">
    <location>
        <begin position="1"/>
        <end position="58"/>
    </location>
</feature>
<keyword evidence="3" id="KW-0238">DNA-binding</keyword>
<dbReference type="PRINTS" id="PR00039">
    <property type="entry name" value="HTHLYSR"/>
</dbReference>
<dbReference type="RefSeq" id="WP_016174452.1">
    <property type="nucleotide sequence ID" value="NZ_KE136389.1"/>
</dbReference>
<evidence type="ECO:0000313" key="7">
    <source>
        <dbReference type="Proteomes" id="UP000014136"/>
    </source>
</evidence>
<dbReference type="AlphaFoldDB" id="S0NRJ0"/>
<dbReference type="Pfam" id="PF03466">
    <property type="entry name" value="LysR_substrate"/>
    <property type="match status" value="1"/>
</dbReference>
<dbReference type="EMBL" id="AHYT01000002">
    <property type="protein sequence ID" value="EOT29954.1"/>
    <property type="molecule type" value="Genomic_DNA"/>
</dbReference>
<dbReference type="SUPFAM" id="SSF53850">
    <property type="entry name" value="Periplasmic binding protein-like II"/>
    <property type="match status" value="1"/>
</dbReference>
<dbReference type="InterPro" id="IPR005119">
    <property type="entry name" value="LysR_subst-bd"/>
</dbReference>
<keyword evidence="7" id="KW-1185">Reference proteome</keyword>
<dbReference type="InterPro" id="IPR036388">
    <property type="entry name" value="WH-like_DNA-bd_sf"/>
</dbReference>
<reference evidence="6 7" key="1">
    <citation type="submission" date="2013-03" db="EMBL/GenBank/DDBJ databases">
        <title>The Genome Sequence of Enterococcus saccharolyticus ATCC_43076 (Illumina only assembly).</title>
        <authorList>
            <consortium name="The Broad Institute Genomics Platform"/>
            <consortium name="The Broad Institute Genome Sequencing Center for Infectious Disease"/>
            <person name="Earl A."/>
            <person name="Russ C."/>
            <person name="Gilmore M."/>
            <person name="Surin D."/>
            <person name="Walker B."/>
            <person name="Young S."/>
            <person name="Zeng Q."/>
            <person name="Gargeya S."/>
            <person name="Fitzgerald M."/>
            <person name="Haas B."/>
            <person name="Abouelleil A."/>
            <person name="Allen A.W."/>
            <person name="Alvarado L."/>
            <person name="Arachchi H.M."/>
            <person name="Berlin A.M."/>
            <person name="Chapman S.B."/>
            <person name="Gainer-Dewar J."/>
            <person name="Goldberg J."/>
            <person name="Griggs A."/>
            <person name="Gujja S."/>
            <person name="Hansen M."/>
            <person name="Howarth C."/>
            <person name="Imamovic A."/>
            <person name="Ireland A."/>
            <person name="Larimer J."/>
            <person name="McCowan C."/>
            <person name="Murphy C."/>
            <person name="Pearson M."/>
            <person name="Poon T.W."/>
            <person name="Priest M."/>
            <person name="Roberts A."/>
            <person name="Saif S."/>
            <person name="Shea T."/>
            <person name="Sisk P."/>
            <person name="Sykes S."/>
            <person name="Wortman J."/>
            <person name="Nusbaum C."/>
            <person name="Birren B."/>
        </authorList>
    </citation>
    <scope>NUCLEOTIDE SEQUENCE [LARGE SCALE GENOMIC DNA]</scope>
    <source>
        <strain evidence="6 7">ATCC 43076</strain>
    </source>
</reference>